<organism evidence="2 3">
    <name type="scientific">Stephania yunnanensis</name>
    <dbReference type="NCBI Taxonomy" id="152371"/>
    <lineage>
        <taxon>Eukaryota</taxon>
        <taxon>Viridiplantae</taxon>
        <taxon>Streptophyta</taxon>
        <taxon>Embryophyta</taxon>
        <taxon>Tracheophyta</taxon>
        <taxon>Spermatophyta</taxon>
        <taxon>Magnoliopsida</taxon>
        <taxon>Ranunculales</taxon>
        <taxon>Menispermaceae</taxon>
        <taxon>Menispermoideae</taxon>
        <taxon>Cissampelideae</taxon>
        <taxon>Stephania</taxon>
    </lineage>
</organism>
<name>A0AAP0HKH7_9MAGN</name>
<feature type="compositionally biased region" description="Low complexity" evidence="1">
    <location>
        <begin position="37"/>
        <end position="57"/>
    </location>
</feature>
<gene>
    <name evidence="2" type="ORF">Syun_026844</name>
</gene>
<feature type="region of interest" description="Disordered" evidence="1">
    <location>
        <begin position="23"/>
        <end position="57"/>
    </location>
</feature>
<proteinExistence type="predicted"/>
<keyword evidence="3" id="KW-1185">Reference proteome</keyword>
<evidence type="ECO:0000313" key="3">
    <source>
        <dbReference type="Proteomes" id="UP001420932"/>
    </source>
</evidence>
<dbReference type="EMBL" id="JBBNAF010000012">
    <property type="protein sequence ID" value="KAK9091933.1"/>
    <property type="molecule type" value="Genomic_DNA"/>
</dbReference>
<dbReference type="Proteomes" id="UP001420932">
    <property type="component" value="Unassembled WGS sequence"/>
</dbReference>
<evidence type="ECO:0000256" key="1">
    <source>
        <dbReference type="SAM" id="MobiDB-lite"/>
    </source>
</evidence>
<protein>
    <submittedName>
        <fullName evidence="2">Uncharacterized protein</fullName>
    </submittedName>
</protein>
<accession>A0AAP0HKH7</accession>
<sequence length="80" mass="8597">MIQNKIATIQCSLSLSILSLENPISPKHNAPPLSRFSVSPKTLSPKKSLSPDSLSLRKPYLPKNPSLSTVDITALSLTAL</sequence>
<evidence type="ECO:0000313" key="2">
    <source>
        <dbReference type="EMBL" id="KAK9091933.1"/>
    </source>
</evidence>
<comment type="caution">
    <text evidence="2">The sequence shown here is derived from an EMBL/GenBank/DDBJ whole genome shotgun (WGS) entry which is preliminary data.</text>
</comment>
<dbReference type="AlphaFoldDB" id="A0AAP0HKH7"/>
<reference evidence="2 3" key="1">
    <citation type="submission" date="2024-01" db="EMBL/GenBank/DDBJ databases">
        <title>Genome assemblies of Stephania.</title>
        <authorList>
            <person name="Yang L."/>
        </authorList>
    </citation>
    <scope>NUCLEOTIDE SEQUENCE [LARGE SCALE GENOMIC DNA]</scope>
    <source>
        <strain evidence="2">YNDBR</strain>
        <tissue evidence="2">Leaf</tissue>
    </source>
</reference>